<dbReference type="InterPro" id="IPR007021">
    <property type="entry name" value="DUF659"/>
</dbReference>
<dbReference type="Proteomes" id="UP000242715">
    <property type="component" value="Unassembled WGS sequence"/>
</dbReference>
<feature type="region of interest" description="Disordered" evidence="1">
    <location>
        <begin position="257"/>
        <end position="292"/>
    </location>
</feature>
<dbReference type="InterPro" id="IPR012337">
    <property type="entry name" value="RNaseH-like_sf"/>
</dbReference>
<evidence type="ECO:0000256" key="1">
    <source>
        <dbReference type="SAM" id="MobiDB-lite"/>
    </source>
</evidence>
<dbReference type="Pfam" id="PF04937">
    <property type="entry name" value="DUF659"/>
    <property type="match status" value="1"/>
</dbReference>
<dbReference type="AlphaFoldDB" id="A0A2Z6P1B9"/>
<dbReference type="EMBL" id="DF974713">
    <property type="protein sequence ID" value="GAU50208.1"/>
    <property type="molecule type" value="Genomic_DNA"/>
</dbReference>
<feature type="compositionally biased region" description="Low complexity" evidence="1">
    <location>
        <begin position="262"/>
        <end position="282"/>
    </location>
</feature>
<sequence>VIVVKETKVKNGGHGNGGDEGDLRWVAIVPTERVSEKLCWEHKMFLYLAMRNHRINVGEFIFEDICKNITETLRDKKTSIRHPRLLSELFYQSGIVDSLAKTTSPLTRTIYPPSKLQSRFLEKLGFIKCFNFPTEPMVLTIDNPRKLEDFPRGPESVMEASFLKFKEALDRKELVKISNRLSCEETSEAQSDSKKLKLTEHNEETYQNKDSHTLVNLILPTPQEPSIPQTRQLITVMHGYSVFEKVPVPGTYRTPLMFSQQSSNGSSSGIGGSSTNNSSTTTPLTEKFTSGTGSVDDHNPLWAYVTVLQSRIGTAGNAKWRCNFCREDFGGSYYRVRAHLLRQKNKGIVICAQVTSEYLVEMSDLEQNATKKVDSIQVPFPTGTTNLNPPIDKNKRRRGTDGPLSMAFSNEARDHLSAKIARLFYSAGLPFNVARNPYFISAFTYAANTNISAYIPPSYNALRTTMLQREKSNIMKLLQPIKDTWVEKGVSIVTDGWTDVQRRPLINFMATSSAGPIFLKAIDGTGEFKDRHFIANLILSVIDEVGAQNIVQVITDNAPVCKAAGSIVEMKQDLHQLLLCLRGCKLLSKVSCLWYYCKQWLDQSPSRVAPHKDNDICQERNKCLKNYFQDASERREATAEFVKFSSAEGEFGQFDLLLDRWNLTPKEWNKLNPKRAEDLVFIHTNLRLLSRKNKDYNEGPTKMWDIGGDGFDLVDGAGILEVASFSLDEPELEAALFNDEGEGND</sequence>
<evidence type="ECO:0000259" key="2">
    <source>
        <dbReference type="Pfam" id="PF04937"/>
    </source>
</evidence>
<dbReference type="PANTHER" id="PTHR32166">
    <property type="entry name" value="OSJNBA0013A04.12 PROTEIN"/>
    <property type="match status" value="1"/>
</dbReference>
<dbReference type="OrthoDB" id="2017576at2759"/>
<evidence type="ECO:0000313" key="4">
    <source>
        <dbReference type="Proteomes" id="UP000242715"/>
    </source>
</evidence>
<dbReference type="PANTHER" id="PTHR32166:SF81">
    <property type="entry name" value="OS06G0658400 PROTEIN"/>
    <property type="match status" value="1"/>
</dbReference>
<keyword evidence="4" id="KW-1185">Reference proteome</keyword>
<gene>
    <name evidence="3" type="ORF">TSUD_408910</name>
</gene>
<organism evidence="3 4">
    <name type="scientific">Trifolium subterraneum</name>
    <name type="common">Subterranean clover</name>
    <dbReference type="NCBI Taxonomy" id="3900"/>
    <lineage>
        <taxon>Eukaryota</taxon>
        <taxon>Viridiplantae</taxon>
        <taxon>Streptophyta</taxon>
        <taxon>Embryophyta</taxon>
        <taxon>Tracheophyta</taxon>
        <taxon>Spermatophyta</taxon>
        <taxon>Magnoliopsida</taxon>
        <taxon>eudicotyledons</taxon>
        <taxon>Gunneridae</taxon>
        <taxon>Pentapetalae</taxon>
        <taxon>rosids</taxon>
        <taxon>fabids</taxon>
        <taxon>Fabales</taxon>
        <taxon>Fabaceae</taxon>
        <taxon>Papilionoideae</taxon>
        <taxon>50 kb inversion clade</taxon>
        <taxon>NPAAA clade</taxon>
        <taxon>Hologalegina</taxon>
        <taxon>IRL clade</taxon>
        <taxon>Trifolieae</taxon>
        <taxon>Trifolium</taxon>
    </lineage>
</organism>
<feature type="domain" description="DUF659" evidence="2">
    <location>
        <begin position="457"/>
        <end position="578"/>
    </location>
</feature>
<feature type="non-terminal residue" evidence="3">
    <location>
        <position position="1"/>
    </location>
</feature>
<accession>A0A2Z6P1B9</accession>
<proteinExistence type="predicted"/>
<dbReference type="SUPFAM" id="SSF53098">
    <property type="entry name" value="Ribonuclease H-like"/>
    <property type="match status" value="1"/>
</dbReference>
<feature type="compositionally biased region" description="Polar residues" evidence="1">
    <location>
        <begin position="283"/>
        <end position="292"/>
    </location>
</feature>
<evidence type="ECO:0000313" key="3">
    <source>
        <dbReference type="EMBL" id="GAU50208.1"/>
    </source>
</evidence>
<protein>
    <recommendedName>
        <fullName evidence="2">DUF659 domain-containing protein</fullName>
    </recommendedName>
</protein>
<reference evidence="4" key="1">
    <citation type="journal article" date="2017" name="Front. Plant Sci.">
        <title>Climate Clever Clovers: New Paradigm to Reduce the Environmental Footprint of Ruminants by Breeding Low Methanogenic Forages Utilizing Haplotype Variation.</title>
        <authorList>
            <person name="Kaur P."/>
            <person name="Appels R."/>
            <person name="Bayer P.E."/>
            <person name="Keeble-Gagnere G."/>
            <person name="Wang J."/>
            <person name="Hirakawa H."/>
            <person name="Shirasawa K."/>
            <person name="Vercoe P."/>
            <person name="Stefanova K."/>
            <person name="Durmic Z."/>
            <person name="Nichols P."/>
            <person name="Revell C."/>
            <person name="Isobe S.N."/>
            <person name="Edwards D."/>
            <person name="Erskine W."/>
        </authorList>
    </citation>
    <scope>NUCLEOTIDE SEQUENCE [LARGE SCALE GENOMIC DNA]</scope>
    <source>
        <strain evidence="4">cv. Daliak</strain>
    </source>
</reference>
<name>A0A2Z6P1B9_TRISU</name>